<protein>
    <submittedName>
        <fullName evidence="1">Uncharacterized protein</fullName>
    </submittedName>
</protein>
<dbReference type="AlphaFoldDB" id="A0A7W9MIM8"/>
<keyword evidence="2" id="KW-1185">Reference proteome</keyword>
<proteinExistence type="predicted"/>
<reference evidence="1 2" key="1">
    <citation type="submission" date="2020-08" db="EMBL/GenBank/DDBJ databases">
        <title>Sequencing the genomes of 1000 actinobacteria strains.</title>
        <authorList>
            <person name="Klenk H.-P."/>
        </authorList>
    </citation>
    <scope>NUCLEOTIDE SEQUENCE [LARGE SCALE GENOMIC DNA]</scope>
    <source>
        <strain evidence="1 2">DSM 46887</strain>
    </source>
</reference>
<sequence length="461" mass="50454">MAHGYVQLMTENPVYAKELDPKRTADIVAAGLDIDGLAQELSKPQDDETRTNRLFTGLVGDYRKAVGDLSAALVPIQEEITDGKDYRLFGTADQALPAGTTQEWPDTVPSCAPAPPRELARPRLKVVKGQLPNAILLAEHAFPEADRPTLTVCHTSGLTNQQSSTEGQVLTKTADLSVVMKMQLTWPDGKVETYRTWSHAQPLGVVCRTRLGPPQQGDTTVYFCNEDKHYLDRWAEDGYRKYFEALATVTDDAAVLASVRDRAARFLAGRQKAYYDRVVGDLTTAGKPLSEANATVTRTMRLLQAYTRAGWATAFAKDPIMQTVLAGAERLPSDVGEEAVITEIFRRAQQNYAECNPSAGTGSPCGNSVAFDPFVGQSRQWLLDCTSWYGRSRLPVDAWTGDPIGNTLLAFARHGTGVLLAQYEQHSKEIAEGVYTEGIPEVKDTIKLLQGVDALFRADAA</sequence>
<name>A0A7W9MIM8_9ACTN</name>
<evidence type="ECO:0000313" key="2">
    <source>
        <dbReference type="Proteomes" id="UP000540685"/>
    </source>
</evidence>
<accession>A0A7W9MIM8</accession>
<evidence type="ECO:0000313" key="1">
    <source>
        <dbReference type="EMBL" id="MBB5822160.1"/>
    </source>
</evidence>
<dbReference type="EMBL" id="JACHMP010000001">
    <property type="protein sequence ID" value="MBB5822160.1"/>
    <property type="molecule type" value="Genomic_DNA"/>
</dbReference>
<gene>
    <name evidence="1" type="ORF">F4562_005222</name>
</gene>
<organism evidence="1 2">
    <name type="scientific">Streptosporangium becharense</name>
    <dbReference type="NCBI Taxonomy" id="1816182"/>
    <lineage>
        <taxon>Bacteria</taxon>
        <taxon>Bacillati</taxon>
        <taxon>Actinomycetota</taxon>
        <taxon>Actinomycetes</taxon>
        <taxon>Streptosporangiales</taxon>
        <taxon>Streptosporangiaceae</taxon>
        <taxon>Streptosporangium</taxon>
    </lineage>
</organism>
<comment type="caution">
    <text evidence="1">The sequence shown here is derived from an EMBL/GenBank/DDBJ whole genome shotgun (WGS) entry which is preliminary data.</text>
</comment>
<dbReference type="RefSeq" id="WP_184544369.1">
    <property type="nucleotide sequence ID" value="NZ_JACHMP010000001.1"/>
</dbReference>
<dbReference type="Proteomes" id="UP000540685">
    <property type="component" value="Unassembled WGS sequence"/>
</dbReference>